<comment type="function">
    <text evidence="12">Acts on the D-isomers of alanine, leucine, aspartate, glutamate, aminobutyrate, norvaline and asparagine. The enzyme transfers an amino group from a substrate D-amino acid to the pyridoxal phosphate cofactor to form pyridoxamine and an alpha-keto acid in the first half-reaction.</text>
</comment>
<keyword evidence="14" id="KW-1185">Reference proteome</keyword>
<accession>A0A7W1X762</accession>
<comment type="similarity">
    <text evidence="2 10">Belongs to the class-IV pyridoxal-phosphate-dependent aminotransferase family.</text>
</comment>
<dbReference type="GO" id="GO:0047810">
    <property type="term" value="F:D-alanine-2-oxoglutarate aminotransferase activity"/>
    <property type="evidence" value="ECO:0007669"/>
    <property type="project" value="UniProtKB-EC"/>
</dbReference>
<dbReference type="Proteomes" id="UP000530514">
    <property type="component" value="Unassembled WGS sequence"/>
</dbReference>
<dbReference type="PROSITE" id="PS00770">
    <property type="entry name" value="AA_TRANSFER_CLASS_4"/>
    <property type="match status" value="1"/>
</dbReference>
<dbReference type="InterPro" id="IPR043132">
    <property type="entry name" value="BCAT-like_C"/>
</dbReference>
<comment type="caution">
    <text evidence="13">The sequence shown here is derived from an EMBL/GenBank/DDBJ whole genome shotgun (WGS) entry which is preliminary data.</text>
</comment>
<dbReference type="EMBL" id="JACEIP010000001">
    <property type="protein sequence ID" value="MBA4541310.1"/>
    <property type="molecule type" value="Genomic_DNA"/>
</dbReference>
<dbReference type="GO" id="GO:0008652">
    <property type="term" value="P:amino acid biosynthetic process"/>
    <property type="evidence" value="ECO:0007669"/>
    <property type="project" value="UniProtKB-ARBA"/>
</dbReference>
<evidence type="ECO:0000256" key="7">
    <source>
        <dbReference type="ARBA" id="ARBA00022679"/>
    </source>
</evidence>
<dbReference type="CDD" id="cd01558">
    <property type="entry name" value="D-AAT_like"/>
    <property type="match status" value="1"/>
</dbReference>
<dbReference type="InterPro" id="IPR043131">
    <property type="entry name" value="BCAT-like_N"/>
</dbReference>
<gene>
    <name evidence="13" type="primary">dat</name>
    <name evidence="13" type="ORF">H1164_00080</name>
</gene>
<dbReference type="InterPro" id="IPR036038">
    <property type="entry name" value="Aminotransferase-like"/>
</dbReference>
<evidence type="ECO:0000256" key="6">
    <source>
        <dbReference type="ARBA" id="ARBA00022576"/>
    </source>
</evidence>
<dbReference type="InterPro" id="IPR050571">
    <property type="entry name" value="Class-IV_PLP-Dep_Aminotrnsfr"/>
</dbReference>
<proteinExistence type="inferred from homology"/>
<dbReference type="PANTHER" id="PTHR42743:SF10">
    <property type="entry name" value="D-ALANINE AMINOTRANSFERASE"/>
    <property type="match status" value="1"/>
</dbReference>
<dbReference type="EC" id="2.6.1.21" evidence="4 12"/>
<sequence length="280" mass="31451">MIILYDDRLIKREEANIDIEDRAYQFGDGIYEVIRVYHGIPFYLNEHLERFQKSADAIRLSLPYPMETLAQKLLDLARENQLEEGNLYLQLSRGTSPRSHAFPSDAKPLIIGYTQPDSRPLTALQNGVTAITDEDIRWLRCDIKSLNLLGAVLAKQKAVDHGAKEAILVRNGTVTEGSSTNIFMVKGQTLWTHPANHFILHGITRKITLQLAEYLGISVKLEPFSPSHLAEADEVFLTSTTMEVCPIVQIDGKAVGNGKPGPITRQLQKAFEKEIERVCQ</sequence>
<evidence type="ECO:0000256" key="9">
    <source>
        <dbReference type="ARBA" id="ARBA00047911"/>
    </source>
</evidence>
<evidence type="ECO:0000256" key="4">
    <source>
        <dbReference type="ARBA" id="ARBA00012874"/>
    </source>
</evidence>
<evidence type="ECO:0000256" key="8">
    <source>
        <dbReference type="ARBA" id="ARBA00022898"/>
    </source>
</evidence>
<dbReference type="RefSeq" id="WP_033099337.1">
    <property type="nucleotide sequence ID" value="NZ_JACEIP010000001.1"/>
</dbReference>
<dbReference type="OrthoDB" id="9805628at2"/>
<reference evidence="13 14" key="1">
    <citation type="submission" date="2020-07" db="EMBL/GenBank/DDBJ databases">
        <authorList>
            <person name="Feng H."/>
        </authorList>
    </citation>
    <scope>NUCLEOTIDE SEQUENCE [LARGE SCALE GENOMIC DNA]</scope>
    <source>
        <strain evidence="14">s-11</strain>
    </source>
</reference>
<name>A0A7W1X762_9BACL</name>
<evidence type="ECO:0000256" key="5">
    <source>
        <dbReference type="ARBA" id="ARBA00021779"/>
    </source>
</evidence>
<comment type="subunit">
    <text evidence="3">Homodimer.</text>
</comment>
<keyword evidence="8 11" id="KW-0663">Pyridoxal phosphate</keyword>
<evidence type="ECO:0000256" key="11">
    <source>
        <dbReference type="RuleBase" id="RU004516"/>
    </source>
</evidence>
<dbReference type="Gene3D" id="3.30.470.10">
    <property type="match status" value="1"/>
</dbReference>
<dbReference type="Gene3D" id="3.20.10.10">
    <property type="entry name" value="D-amino Acid Aminotransferase, subunit A, domain 2"/>
    <property type="match status" value="1"/>
</dbReference>
<evidence type="ECO:0000313" key="13">
    <source>
        <dbReference type="EMBL" id="MBA4541310.1"/>
    </source>
</evidence>
<comment type="cofactor">
    <cofactor evidence="1 11">
        <name>pyridoxal 5'-phosphate</name>
        <dbReference type="ChEBI" id="CHEBI:597326"/>
    </cofactor>
</comment>
<evidence type="ECO:0000256" key="2">
    <source>
        <dbReference type="ARBA" id="ARBA00009320"/>
    </source>
</evidence>
<evidence type="ECO:0000256" key="12">
    <source>
        <dbReference type="RuleBase" id="RU004520"/>
    </source>
</evidence>
<dbReference type="InterPro" id="IPR001544">
    <property type="entry name" value="Aminotrans_IV"/>
</dbReference>
<dbReference type="NCBIfam" id="TIGR01121">
    <property type="entry name" value="D_amino_aminoT"/>
    <property type="match status" value="1"/>
</dbReference>
<dbReference type="GO" id="GO:0005829">
    <property type="term" value="C:cytosol"/>
    <property type="evidence" value="ECO:0007669"/>
    <property type="project" value="TreeGrafter"/>
</dbReference>
<keyword evidence="7 13" id="KW-0808">Transferase</keyword>
<dbReference type="PANTHER" id="PTHR42743">
    <property type="entry name" value="AMINO-ACID AMINOTRANSFERASE"/>
    <property type="match status" value="1"/>
</dbReference>
<dbReference type="GO" id="GO:0046416">
    <property type="term" value="P:D-amino acid metabolic process"/>
    <property type="evidence" value="ECO:0007669"/>
    <property type="project" value="InterPro"/>
</dbReference>
<evidence type="ECO:0000256" key="10">
    <source>
        <dbReference type="RuleBase" id="RU004106"/>
    </source>
</evidence>
<evidence type="ECO:0000256" key="3">
    <source>
        <dbReference type="ARBA" id="ARBA00011738"/>
    </source>
</evidence>
<evidence type="ECO:0000313" key="14">
    <source>
        <dbReference type="Proteomes" id="UP000530514"/>
    </source>
</evidence>
<dbReference type="AlphaFoldDB" id="A0A7W1X762"/>
<dbReference type="InterPro" id="IPR018300">
    <property type="entry name" value="Aminotrans_IV_CS"/>
</dbReference>
<dbReference type="InterPro" id="IPR005784">
    <property type="entry name" value="D_amino_transT"/>
</dbReference>
<dbReference type="GO" id="GO:0030170">
    <property type="term" value="F:pyridoxal phosphate binding"/>
    <property type="evidence" value="ECO:0007669"/>
    <property type="project" value="InterPro"/>
</dbReference>
<dbReference type="SUPFAM" id="SSF56752">
    <property type="entry name" value="D-aminoacid aminotransferase-like PLP-dependent enzymes"/>
    <property type="match status" value="1"/>
</dbReference>
<dbReference type="FunFam" id="3.20.10.10:FF:000002">
    <property type="entry name" value="D-alanine aminotransferase"/>
    <property type="match status" value="1"/>
</dbReference>
<organism evidence="13 14">
    <name type="scientific">Thermoactinomyces daqus</name>
    <dbReference type="NCBI Taxonomy" id="1329516"/>
    <lineage>
        <taxon>Bacteria</taxon>
        <taxon>Bacillati</taxon>
        <taxon>Bacillota</taxon>
        <taxon>Bacilli</taxon>
        <taxon>Bacillales</taxon>
        <taxon>Thermoactinomycetaceae</taxon>
        <taxon>Thermoactinomyces</taxon>
    </lineage>
</organism>
<keyword evidence="6 13" id="KW-0032">Aminotransferase</keyword>
<dbReference type="GO" id="GO:0046394">
    <property type="term" value="P:carboxylic acid biosynthetic process"/>
    <property type="evidence" value="ECO:0007669"/>
    <property type="project" value="UniProtKB-ARBA"/>
</dbReference>
<dbReference type="Pfam" id="PF01063">
    <property type="entry name" value="Aminotran_4"/>
    <property type="match status" value="1"/>
</dbReference>
<protein>
    <recommendedName>
        <fullName evidence="5 12">D-alanine aminotransferase</fullName>
        <ecNumber evidence="4 12">2.6.1.21</ecNumber>
    </recommendedName>
</protein>
<evidence type="ECO:0000256" key="1">
    <source>
        <dbReference type="ARBA" id="ARBA00001933"/>
    </source>
</evidence>
<comment type="catalytic activity">
    <reaction evidence="9 12">
        <text>D-alanine + 2-oxoglutarate = D-glutamate + pyruvate</text>
        <dbReference type="Rhea" id="RHEA:15869"/>
        <dbReference type="ChEBI" id="CHEBI:15361"/>
        <dbReference type="ChEBI" id="CHEBI:16810"/>
        <dbReference type="ChEBI" id="CHEBI:29986"/>
        <dbReference type="ChEBI" id="CHEBI:57416"/>
        <dbReference type="EC" id="2.6.1.21"/>
    </reaction>
</comment>